<reference evidence="2" key="1">
    <citation type="submission" date="2014-11" db="EMBL/GenBank/DDBJ databases">
        <authorList>
            <person name="Amaro Gonzalez C."/>
        </authorList>
    </citation>
    <scope>NUCLEOTIDE SEQUENCE</scope>
</reference>
<dbReference type="AlphaFoldDB" id="A0A0E9WK06"/>
<keyword evidence="1" id="KW-1133">Transmembrane helix</keyword>
<keyword evidence="1" id="KW-0812">Transmembrane</keyword>
<protein>
    <submittedName>
        <fullName evidence="2">Uncharacterized protein</fullName>
    </submittedName>
</protein>
<reference evidence="2" key="2">
    <citation type="journal article" date="2015" name="Fish Shellfish Immunol.">
        <title>Early steps in the European eel (Anguilla anguilla)-Vibrio vulnificus interaction in the gills: Role of the RtxA13 toxin.</title>
        <authorList>
            <person name="Callol A."/>
            <person name="Pajuelo D."/>
            <person name="Ebbesson L."/>
            <person name="Teles M."/>
            <person name="MacKenzie S."/>
            <person name="Amaro C."/>
        </authorList>
    </citation>
    <scope>NUCLEOTIDE SEQUENCE</scope>
</reference>
<name>A0A0E9WK06_ANGAN</name>
<feature type="transmembrane region" description="Helical" evidence="1">
    <location>
        <begin position="46"/>
        <end position="67"/>
    </location>
</feature>
<accession>A0A0E9WK06</accession>
<proteinExistence type="predicted"/>
<dbReference type="EMBL" id="GBXM01018677">
    <property type="protein sequence ID" value="JAH89900.1"/>
    <property type="molecule type" value="Transcribed_RNA"/>
</dbReference>
<sequence>MRLLTVLKLIPSCSYIYSLGWRKHKANVAKYSDQNVSKMVLVDGCYLLLAGLAFFEGSIFHIFQLFLTIMTNSCSAHGLLNC</sequence>
<organism evidence="2">
    <name type="scientific">Anguilla anguilla</name>
    <name type="common">European freshwater eel</name>
    <name type="synonym">Muraena anguilla</name>
    <dbReference type="NCBI Taxonomy" id="7936"/>
    <lineage>
        <taxon>Eukaryota</taxon>
        <taxon>Metazoa</taxon>
        <taxon>Chordata</taxon>
        <taxon>Craniata</taxon>
        <taxon>Vertebrata</taxon>
        <taxon>Euteleostomi</taxon>
        <taxon>Actinopterygii</taxon>
        <taxon>Neopterygii</taxon>
        <taxon>Teleostei</taxon>
        <taxon>Anguilliformes</taxon>
        <taxon>Anguillidae</taxon>
        <taxon>Anguilla</taxon>
    </lineage>
</organism>
<keyword evidence="1" id="KW-0472">Membrane</keyword>
<evidence type="ECO:0000313" key="2">
    <source>
        <dbReference type="EMBL" id="JAH89900.1"/>
    </source>
</evidence>
<evidence type="ECO:0000256" key="1">
    <source>
        <dbReference type="SAM" id="Phobius"/>
    </source>
</evidence>